<feature type="domain" description="TonB-dependent receptor-like beta-barrel" evidence="15">
    <location>
        <begin position="349"/>
        <end position="849"/>
    </location>
</feature>
<dbReference type="Pfam" id="PF07715">
    <property type="entry name" value="Plug"/>
    <property type="match status" value="1"/>
</dbReference>
<dbReference type="RefSeq" id="WP_379012998.1">
    <property type="nucleotide sequence ID" value="NZ_JBHSDC010000008.1"/>
</dbReference>
<dbReference type="PANTHER" id="PTHR32552">
    <property type="entry name" value="FERRICHROME IRON RECEPTOR-RELATED"/>
    <property type="match status" value="1"/>
</dbReference>
<reference evidence="18" key="1">
    <citation type="journal article" date="2019" name="Int. J. Syst. Evol. Microbiol.">
        <title>The Global Catalogue of Microorganisms (GCM) 10K type strain sequencing project: providing services to taxonomists for standard genome sequencing and annotation.</title>
        <authorList>
            <consortium name="The Broad Institute Genomics Platform"/>
            <consortium name="The Broad Institute Genome Sequencing Center for Infectious Disease"/>
            <person name="Wu L."/>
            <person name="Ma J."/>
        </authorList>
    </citation>
    <scope>NUCLEOTIDE SEQUENCE [LARGE SCALE GENOMIC DNA]</scope>
    <source>
        <strain evidence="18">CECT 8010</strain>
    </source>
</reference>
<evidence type="ECO:0000256" key="3">
    <source>
        <dbReference type="ARBA" id="ARBA00022452"/>
    </source>
</evidence>
<evidence type="ECO:0000256" key="14">
    <source>
        <dbReference type="SAM" id="SignalP"/>
    </source>
</evidence>
<evidence type="ECO:0000259" key="15">
    <source>
        <dbReference type="Pfam" id="PF00593"/>
    </source>
</evidence>
<dbReference type="InterPro" id="IPR039426">
    <property type="entry name" value="TonB-dep_rcpt-like"/>
</dbReference>
<keyword evidence="2 12" id="KW-0813">Transport</keyword>
<keyword evidence="18" id="KW-1185">Reference proteome</keyword>
<evidence type="ECO:0000256" key="2">
    <source>
        <dbReference type="ARBA" id="ARBA00022448"/>
    </source>
</evidence>
<dbReference type="Gene3D" id="2.170.130.10">
    <property type="entry name" value="TonB-dependent receptor, plug domain"/>
    <property type="match status" value="1"/>
</dbReference>
<feature type="chain" id="PRO_5046280365" evidence="14">
    <location>
        <begin position="30"/>
        <end position="891"/>
    </location>
</feature>
<dbReference type="Gene3D" id="2.40.170.20">
    <property type="entry name" value="TonB-dependent receptor, beta-barrel domain"/>
    <property type="match status" value="1"/>
</dbReference>
<evidence type="ECO:0000313" key="18">
    <source>
        <dbReference type="Proteomes" id="UP001595906"/>
    </source>
</evidence>
<feature type="domain" description="TonB-dependent receptor plug" evidence="16">
    <location>
        <begin position="136"/>
        <end position="247"/>
    </location>
</feature>
<dbReference type="Pfam" id="PF13620">
    <property type="entry name" value="CarboxypepD_reg"/>
    <property type="match status" value="1"/>
</dbReference>
<evidence type="ECO:0000259" key="16">
    <source>
        <dbReference type="Pfam" id="PF07715"/>
    </source>
</evidence>
<accession>A0ABV8PVY2</accession>
<feature type="signal peptide" evidence="14">
    <location>
        <begin position="1"/>
        <end position="29"/>
    </location>
</feature>
<keyword evidence="5 12" id="KW-0812">Transmembrane</keyword>
<keyword evidence="10 12" id="KW-0472">Membrane</keyword>
<keyword evidence="3 12" id="KW-1134">Transmembrane beta strand</keyword>
<evidence type="ECO:0000256" key="8">
    <source>
        <dbReference type="ARBA" id="ARBA00023065"/>
    </source>
</evidence>
<evidence type="ECO:0000256" key="13">
    <source>
        <dbReference type="RuleBase" id="RU003357"/>
    </source>
</evidence>
<keyword evidence="7" id="KW-0408">Iron</keyword>
<name>A0ABV8PVY2_9BACT</name>
<proteinExistence type="inferred from homology"/>
<comment type="similarity">
    <text evidence="12 13">Belongs to the TonB-dependent receptor family.</text>
</comment>
<evidence type="ECO:0000313" key="17">
    <source>
        <dbReference type="EMBL" id="MFC4231501.1"/>
    </source>
</evidence>
<keyword evidence="17" id="KW-0675">Receptor</keyword>
<dbReference type="Pfam" id="PF00593">
    <property type="entry name" value="TonB_dep_Rec_b-barrel"/>
    <property type="match status" value="1"/>
</dbReference>
<dbReference type="Gene3D" id="2.60.40.1120">
    <property type="entry name" value="Carboxypeptidase-like, regulatory domain"/>
    <property type="match status" value="1"/>
</dbReference>
<keyword evidence="6 14" id="KW-0732">Signal</keyword>
<evidence type="ECO:0000256" key="9">
    <source>
        <dbReference type="ARBA" id="ARBA00023077"/>
    </source>
</evidence>
<protein>
    <submittedName>
        <fullName evidence="17">TonB-dependent receptor</fullName>
    </submittedName>
</protein>
<comment type="subcellular location">
    <subcellularLocation>
        <location evidence="1 12">Cell outer membrane</location>
        <topology evidence="1 12">Multi-pass membrane protein</topology>
    </subcellularLocation>
</comment>
<dbReference type="InterPro" id="IPR037066">
    <property type="entry name" value="Plug_dom_sf"/>
</dbReference>
<evidence type="ECO:0000256" key="5">
    <source>
        <dbReference type="ARBA" id="ARBA00022692"/>
    </source>
</evidence>
<dbReference type="SUPFAM" id="SSF56935">
    <property type="entry name" value="Porins"/>
    <property type="match status" value="1"/>
</dbReference>
<evidence type="ECO:0000256" key="10">
    <source>
        <dbReference type="ARBA" id="ARBA00023136"/>
    </source>
</evidence>
<evidence type="ECO:0000256" key="12">
    <source>
        <dbReference type="PROSITE-ProRule" id="PRU01360"/>
    </source>
</evidence>
<evidence type="ECO:0000256" key="1">
    <source>
        <dbReference type="ARBA" id="ARBA00004571"/>
    </source>
</evidence>
<keyword evidence="8" id="KW-0406">Ion transport</keyword>
<keyword evidence="9 13" id="KW-0798">TonB box</keyword>
<evidence type="ECO:0000256" key="6">
    <source>
        <dbReference type="ARBA" id="ARBA00022729"/>
    </source>
</evidence>
<dbReference type="InterPro" id="IPR012910">
    <property type="entry name" value="Plug_dom"/>
</dbReference>
<dbReference type="PROSITE" id="PS52016">
    <property type="entry name" value="TONB_DEPENDENT_REC_3"/>
    <property type="match status" value="1"/>
</dbReference>
<dbReference type="InterPro" id="IPR008969">
    <property type="entry name" value="CarboxyPept-like_regulatory"/>
</dbReference>
<gene>
    <name evidence="17" type="ORF">ACFOW1_06355</name>
</gene>
<organism evidence="17 18">
    <name type="scientific">Parasediminibacterium paludis</name>
    <dbReference type="NCBI Taxonomy" id="908966"/>
    <lineage>
        <taxon>Bacteria</taxon>
        <taxon>Pseudomonadati</taxon>
        <taxon>Bacteroidota</taxon>
        <taxon>Chitinophagia</taxon>
        <taxon>Chitinophagales</taxon>
        <taxon>Chitinophagaceae</taxon>
        <taxon>Parasediminibacterium</taxon>
    </lineage>
</organism>
<dbReference type="PANTHER" id="PTHR32552:SF89">
    <property type="entry name" value="CATECHOLATE SIDEROPHORE RECEPTOR FIU"/>
    <property type="match status" value="1"/>
</dbReference>
<evidence type="ECO:0000256" key="7">
    <source>
        <dbReference type="ARBA" id="ARBA00023004"/>
    </source>
</evidence>
<evidence type="ECO:0000256" key="11">
    <source>
        <dbReference type="ARBA" id="ARBA00023237"/>
    </source>
</evidence>
<comment type="caution">
    <text evidence="17">The sequence shown here is derived from an EMBL/GenBank/DDBJ whole genome shotgun (WGS) entry which is preliminary data.</text>
</comment>
<evidence type="ECO:0000256" key="4">
    <source>
        <dbReference type="ARBA" id="ARBA00022496"/>
    </source>
</evidence>
<keyword evidence="4" id="KW-0410">Iron transport</keyword>
<dbReference type="EMBL" id="JBHSDC010000008">
    <property type="protein sequence ID" value="MFC4231501.1"/>
    <property type="molecule type" value="Genomic_DNA"/>
</dbReference>
<dbReference type="SUPFAM" id="SSF49464">
    <property type="entry name" value="Carboxypeptidase regulatory domain-like"/>
    <property type="match status" value="1"/>
</dbReference>
<dbReference type="InterPro" id="IPR000531">
    <property type="entry name" value="Beta-barrel_TonB"/>
</dbReference>
<dbReference type="Proteomes" id="UP001595906">
    <property type="component" value="Unassembled WGS sequence"/>
</dbReference>
<dbReference type="InterPro" id="IPR036942">
    <property type="entry name" value="Beta-barrel_TonB_sf"/>
</dbReference>
<sequence>MKKQKSVNRLLTLALVWLISLFAIEPAVAQNTASIKGLVQTESNEPLNGVSVTATNLATKKSVSATTNEKGFFSISTLQVGSTYNFTFSYIGYETGYVNAFKLKEGNENSLLIRLKQTAADLTEIVTTATNTKRTQFETPMSITSLNAETIESKKFNSNADILRGIPGIITENSGGAVAANVYVRGLPTGGQYILTPIHIDGMPVLGTAGLNSSATDVYYRNDLNIAKIETALGGVSNLYGSGSVVGLINIISKTGTDVQKTTVQSEFATPGKSQFDFQISGPTGKNAYYSLAGTYRYDNGPVVFGLPTQGYQLRGNLKKILDNGDVFTLYGQYINDKAQYYLPYPIDSTFHRPQGWDGKTIYTLETKDVDNLTVKTPNGVYQSKGANGVFTKGGYLMVDYKHTFLNDLKFDFKAKAANYYHEFNFFNLSGSGVNPAPQGNFATVKLGSTITAFNYTYAGDGTTLNNNALVLENNMTDRIRPVNDFATQFSLTKDFTGKSVNQTLTIGGYFSNTNAGDFNFQINYLSEFNDKARILNLNYTDALGVKKAYTVDGVTTAPQYVNKYLSSIKKAAFLTNEVRIGQKLRVDVGLRVEGQTANVSSEKKATITNADGIKVTWGNGVYDRFDLNASDWALSLASNYKLSNQFAIYGNFSRGYYFPELRSYAVVYSNNVPQYPTLTTEKIKQAEIGIKHYSKNVNASLSAYYEMLDNRRSVAYVLTGGVVNQVTYITGSKAYGIEGFLNYKLSKNFNLYTTLSYINSTYTNFDQTPALVGNTVSRRPNFMNDATLEYKAGGFAFRFNNFYNGRRFADDANTTSFAPYNLSKIDVSYTLKGAKKETVSFNVGIFNLFDNDGITEGNFTAGTTQLNNQKYFIGRPVLPRSFYARTILNF</sequence>
<keyword evidence="11 12" id="KW-0998">Cell outer membrane</keyword>